<comment type="caution">
    <text evidence="3">The sequence shown here is derived from an EMBL/GenBank/DDBJ whole genome shotgun (WGS) entry which is preliminary data.</text>
</comment>
<feature type="domain" description="Acyltransferase 3" evidence="2">
    <location>
        <begin position="42"/>
        <end position="142"/>
    </location>
</feature>
<dbReference type="GO" id="GO:0016020">
    <property type="term" value="C:membrane"/>
    <property type="evidence" value="ECO:0007669"/>
    <property type="project" value="TreeGrafter"/>
</dbReference>
<proteinExistence type="predicted"/>
<dbReference type="AlphaFoldDB" id="A0A4Y9F5V4"/>
<evidence type="ECO:0000313" key="4">
    <source>
        <dbReference type="Proteomes" id="UP000297951"/>
    </source>
</evidence>
<evidence type="ECO:0000256" key="1">
    <source>
        <dbReference type="SAM" id="Phobius"/>
    </source>
</evidence>
<dbReference type="GO" id="GO:0016747">
    <property type="term" value="F:acyltransferase activity, transferring groups other than amino-acyl groups"/>
    <property type="evidence" value="ECO:0007669"/>
    <property type="project" value="InterPro"/>
</dbReference>
<gene>
    <name evidence="3" type="ORF">E4U03_06825</name>
</gene>
<dbReference type="PANTHER" id="PTHR23028:SF53">
    <property type="entry name" value="ACYL_TRANSF_3 DOMAIN-CONTAINING PROTEIN"/>
    <property type="match status" value="1"/>
</dbReference>
<dbReference type="Proteomes" id="UP000297951">
    <property type="component" value="Unassembled WGS sequence"/>
</dbReference>
<accession>A0A4Y9F5V4</accession>
<dbReference type="Pfam" id="PF01757">
    <property type="entry name" value="Acyl_transf_3"/>
    <property type="match status" value="1"/>
</dbReference>
<feature type="transmembrane region" description="Helical" evidence="1">
    <location>
        <begin position="108"/>
        <end position="134"/>
    </location>
</feature>
<dbReference type="GO" id="GO:0009103">
    <property type="term" value="P:lipopolysaccharide biosynthetic process"/>
    <property type="evidence" value="ECO:0007669"/>
    <property type="project" value="TreeGrafter"/>
</dbReference>
<keyword evidence="3" id="KW-0012">Acyltransferase</keyword>
<dbReference type="RefSeq" id="WP_135012719.1">
    <property type="nucleotide sequence ID" value="NZ_JADGLK010000020.1"/>
</dbReference>
<dbReference type="OrthoDB" id="3404679at2"/>
<sequence>MPLQYSLCCDGLELIHSHHYHALSSKSSISTAPRSPKNLRSDIQALREIAVTLVIANHFWPNFITGGYIGVDIFFVISGYLITLHLLKELRQRNTVSFKHFYANRARRLLPAAVFVGAVSFITTLALAPVSYWGRTAWDFFADW</sequence>
<feature type="transmembrane region" description="Helical" evidence="1">
    <location>
        <begin position="67"/>
        <end position="87"/>
    </location>
</feature>
<protein>
    <submittedName>
        <fullName evidence="3">Acyltransferase</fullName>
    </submittedName>
</protein>
<keyword evidence="1" id="KW-1133">Transmembrane helix</keyword>
<reference evidence="3 4" key="1">
    <citation type="submission" date="2019-03" db="EMBL/GenBank/DDBJ databases">
        <title>Diversity of the mouse oral microbiome.</title>
        <authorList>
            <person name="Joseph S."/>
            <person name="Aduse-Opoku J."/>
            <person name="Curtis M."/>
            <person name="Wade W."/>
            <person name="Hashim A."/>
        </authorList>
    </citation>
    <scope>NUCLEOTIDE SEQUENCE [LARGE SCALE GENOMIC DNA]</scope>
    <source>
        <strain evidence="4">irhom_31</strain>
    </source>
</reference>
<dbReference type="PANTHER" id="PTHR23028">
    <property type="entry name" value="ACETYLTRANSFERASE"/>
    <property type="match status" value="1"/>
</dbReference>
<dbReference type="InterPro" id="IPR002656">
    <property type="entry name" value="Acyl_transf_3_dom"/>
</dbReference>
<dbReference type="InterPro" id="IPR050879">
    <property type="entry name" value="Acyltransferase_3"/>
</dbReference>
<keyword evidence="1" id="KW-0472">Membrane</keyword>
<dbReference type="EMBL" id="SPQC01000020">
    <property type="protein sequence ID" value="TFU22267.1"/>
    <property type="molecule type" value="Genomic_DNA"/>
</dbReference>
<organism evidence="3 4">
    <name type="scientific">Rothia nasimurium</name>
    <dbReference type="NCBI Taxonomy" id="85336"/>
    <lineage>
        <taxon>Bacteria</taxon>
        <taxon>Bacillati</taxon>
        <taxon>Actinomycetota</taxon>
        <taxon>Actinomycetes</taxon>
        <taxon>Micrococcales</taxon>
        <taxon>Micrococcaceae</taxon>
        <taxon>Rothia</taxon>
    </lineage>
</organism>
<keyword evidence="3" id="KW-0808">Transferase</keyword>
<keyword evidence="1" id="KW-0812">Transmembrane</keyword>
<name>A0A4Y9F5V4_9MICC</name>
<evidence type="ECO:0000259" key="2">
    <source>
        <dbReference type="Pfam" id="PF01757"/>
    </source>
</evidence>
<evidence type="ECO:0000313" key="3">
    <source>
        <dbReference type="EMBL" id="TFU22267.1"/>
    </source>
</evidence>